<comment type="similarity">
    <text evidence="1">Belongs to the PUR DNA-binding protein family.</text>
</comment>
<reference evidence="4" key="1">
    <citation type="journal article" date="2019" name="Int. J. Syst. Evol. Microbiol.">
        <title>The Global Catalogue of Microorganisms (GCM) 10K type strain sequencing project: providing services to taxonomists for standard genome sequencing and annotation.</title>
        <authorList>
            <consortium name="The Broad Institute Genomics Platform"/>
            <consortium name="The Broad Institute Genome Sequencing Center for Infectious Disease"/>
            <person name="Wu L."/>
            <person name="Ma J."/>
        </authorList>
    </citation>
    <scope>NUCLEOTIDE SEQUENCE [LARGE SCALE GENOMIC DNA]</scope>
    <source>
        <strain evidence="4">KCTC 23984</strain>
    </source>
</reference>
<organism evidence="3 4">
    <name type="scientific">Pontibacter toksunensis</name>
    <dbReference type="NCBI Taxonomy" id="1332631"/>
    <lineage>
        <taxon>Bacteria</taxon>
        <taxon>Pseudomonadati</taxon>
        <taxon>Bacteroidota</taxon>
        <taxon>Cytophagia</taxon>
        <taxon>Cytophagales</taxon>
        <taxon>Hymenobacteraceae</taxon>
        <taxon>Pontibacter</taxon>
    </lineage>
</organism>
<evidence type="ECO:0000313" key="3">
    <source>
        <dbReference type="EMBL" id="MFD3000952.1"/>
    </source>
</evidence>
<accession>A0ABW6BVH0</accession>
<name>A0ABW6BVH0_9BACT</name>
<sequence>MEENNEKAEIYSQRVRAGKRTYFFDVKSTRSNDFYVTITESKRKFNEDNFSYEKHKIFLYKEDFAKFMEALQGTIDHVKSELLTEEALASLESTPVLEPTTVAEAEVEPSFSNELKWE</sequence>
<dbReference type="RefSeq" id="WP_377484540.1">
    <property type="nucleotide sequence ID" value="NZ_JBHUOX010000007.1"/>
</dbReference>
<dbReference type="Gene3D" id="3.10.450.700">
    <property type="match status" value="1"/>
</dbReference>
<evidence type="ECO:0000256" key="1">
    <source>
        <dbReference type="ARBA" id="ARBA00009251"/>
    </source>
</evidence>
<dbReference type="InterPro" id="IPR006628">
    <property type="entry name" value="PUR-bd_fam"/>
</dbReference>
<evidence type="ECO:0000256" key="2">
    <source>
        <dbReference type="ARBA" id="ARBA00023125"/>
    </source>
</evidence>
<gene>
    <name evidence="3" type="ORF">ACFS7Z_11305</name>
</gene>
<evidence type="ECO:0000313" key="4">
    <source>
        <dbReference type="Proteomes" id="UP001597641"/>
    </source>
</evidence>
<comment type="caution">
    <text evidence="3">The sequence shown here is derived from an EMBL/GenBank/DDBJ whole genome shotgun (WGS) entry which is preliminary data.</text>
</comment>
<proteinExistence type="inferred from homology"/>
<dbReference type="Proteomes" id="UP001597641">
    <property type="component" value="Unassembled WGS sequence"/>
</dbReference>
<protein>
    <submittedName>
        <fullName evidence="3">DUF3276 family protein</fullName>
    </submittedName>
</protein>
<keyword evidence="2" id="KW-0238">DNA-binding</keyword>
<keyword evidence="4" id="KW-1185">Reference proteome</keyword>
<dbReference type="EMBL" id="JBHUOX010000007">
    <property type="protein sequence ID" value="MFD3000952.1"/>
    <property type="molecule type" value="Genomic_DNA"/>
</dbReference>
<dbReference type="Pfam" id="PF11680">
    <property type="entry name" value="DUF3276"/>
    <property type="match status" value="1"/>
</dbReference>